<keyword evidence="1" id="KW-0732">Signal</keyword>
<feature type="chain" id="PRO_5012092825" description="DUF3108 domain-containing protein" evidence="1">
    <location>
        <begin position="20"/>
        <end position="215"/>
    </location>
</feature>
<evidence type="ECO:0000313" key="2">
    <source>
        <dbReference type="EMBL" id="SHF09378.1"/>
    </source>
</evidence>
<dbReference type="AlphaFoldDB" id="A0A1M4YUI4"/>
<sequence length="215" mass="22660">MLRLPLIAALTLLAGSAVAEQQNFAMMLGNRQLGTLAFNGSGSDVHLVSRLDNTPLGVADGTFEAVTRSKGETVEYLGSNRGSKTRDIALTREGTKVTAVTVTPADEMTNLSDVASVPDGTLTTAEIFGVLANGTTCPNPLTMYDGRRVVQMATTAMNKSAEMVTCDMSYRVTAGKGHLSPFNFKSLSMTAVYRSGALAQITVSAGGFDLNLVRQ</sequence>
<evidence type="ECO:0000313" key="3">
    <source>
        <dbReference type="Proteomes" id="UP000183987"/>
    </source>
</evidence>
<protein>
    <recommendedName>
        <fullName evidence="4">DUF3108 domain-containing protein</fullName>
    </recommendedName>
</protein>
<keyword evidence="3" id="KW-1185">Reference proteome</keyword>
<organism evidence="2 3">
    <name type="scientific">Loktanella atrilutea</name>
    <dbReference type="NCBI Taxonomy" id="366533"/>
    <lineage>
        <taxon>Bacteria</taxon>
        <taxon>Pseudomonadati</taxon>
        <taxon>Pseudomonadota</taxon>
        <taxon>Alphaproteobacteria</taxon>
        <taxon>Rhodobacterales</taxon>
        <taxon>Roseobacteraceae</taxon>
        <taxon>Loktanella</taxon>
    </lineage>
</organism>
<gene>
    <name evidence="2" type="ORF">SAMN05444339_103254</name>
</gene>
<evidence type="ECO:0008006" key="4">
    <source>
        <dbReference type="Google" id="ProtNLM"/>
    </source>
</evidence>
<proteinExistence type="predicted"/>
<dbReference type="OrthoDB" id="7723416at2"/>
<name>A0A1M4YUI4_LOKAT</name>
<dbReference type="STRING" id="366533.SAMN05444339_103254"/>
<feature type="signal peptide" evidence="1">
    <location>
        <begin position="1"/>
        <end position="19"/>
    </location>
</feature>
<reference evidence="3" key="1">
    <citation type="submission" date="2016-11" db="EMBL/GenBank/DDBJ databases">
        <authorList>
            <person name="Varghese N."/>
            <person name="Submissions S."/>
        </authorList>
    </citation>
    <scope>NUCLEOTIDE SEQUENCE [LARGE SCALE GENOMIC DNA]</scope>
    <source>
        <strain evidence="3">DSM 29326</strain>
    </source>
</reference>
<dbReference type="Proteomes" id="UP000183987">
    <property type="component" value="Unassembled WGS sequence"/>
</dbReference>
<dbReference type="EMBL" id="FQUE01000003">
    <property type="protein sequence ID" value="SHF09378.1"/>
    <property type="molecule type" value="Genomic_DNA"/>
</dbReference>
<evidence type="ECO:0000256" key="1">
    <source>
        <dbReference type="SAM" id="SignalP"/>
    </source>
</evidence>
<dbReference type="RefSeq" id="WP_143155383.1">
    <property type="nucleotide sequence ID" value="NZ_FQUE01000003.1"/>
</dbReference>
<accession>A0A1M4YUI4</accession>